<dbReference type="InterPro" id="IPR002913">
    <property type="entry name" value="START_lipid-bd_dom"/>
</dbReference>
<evidence type="ECO:0000256" key="10">
    <source>
        <dbReference type="PROSITE-ProRule" id="PRU00108"/>
    </source>
</evidence>
<dbReference type="SMART" id="SM00389">
    <property type="entry name" value="HOX"/>
    <property type="match status" value="1"/>
</dbReference>
<dbReference type="PANTHER" id="PTHR45950">
    <property type="entry name" value="HOMEOBOX-LEUCINE ZIPPER PROTEIN ATHB-14"/>
    <property type="match status" value="1"/>
</dbReference>
<keyword evidence="5 12" id="KW-0175">Coiled coil</keyword>
<evidence type="ECO:0000313" key="17">
    <source>
        <dbReference type="Proteomes" id="UP000811609"/>
    </source>
</evidence>
<dbReference type="GO" id="GO:0005634">
    <property type="term" value="C:nucleus"/>
    <property type="evidence" value="ECO:0007669"/>
    <property type="project" value="UniProtKB-SubCell"/>
</dbReference>
<evidence type="ECO:0000256" key="5">
    <source>
        <dbReference type="ARBA" id="ARBA00023054"/>
    </source>
</evidence>
<feature type="domain" description="Homeobox" evidence="14">
    <location>
        <begin position="13"/>
        <end position="77"/>
    </location>
</feature>
<comment type="caution">
    <text evidence="16">The sequence shown here is derived from an EMBL/GenBank/DDBJ whole genome shotgun (WGS) entry which is preliminary data.</text>
</comment>
<feature type="region of interest" description="Disordered" evidence="13">
    <location>
        <begin position="139"/>
        <end position="159"/>
    </location>
</feature>
<keyword evidence="7 10" id="KW-0371">Homeobox</keyword>
<evidence type="ECO:0000256" key="4">
    <source>
        <dbReference type="ARBA" id="ARBA00023015"/>
    </source>
</evidence>
<dbReference type="PROSITE" id="PS50848">
    <property type="entry name" value="START"/>
    <property type="match status" value="1"/>
</dbReference>
<evidence type="ECO:0000256" key="7">
    <source>
        <dbReference type="ARBA" id="ARBA00023155"/>
    </source>
</evidence>
<dbReference type="GO" id="GO:0003677">
    <property type="term" value="F:DNA binding"/>
    <property type="evidence" value="ECO:0007669"/>
    <property type="project" value="UniProtKB-UniRule"/>
</dbReference>
<evidence type="ECO:0000256" key="6">
    <source>
        <dbReference type="ARBA" id="ARBA00023125"/>
    </source>
</evidence>
<name>A0A8T1PJZ0_CARIL</name>
<reference evidence="16" key="1">
    <citation type="submission" date="2020-12" db="EMBL/GenBank/DDBJ databases">
        <title>WGS assembly of Carya illinoinensis cv. Pawnee.</title>
        <authorList>
            <person name="Platts A."/>
            <person name="Shu S."/>
            <person name="Wright S."/>
            <person name="Barry K."/>
            <person name="Edger P."/>
            <person name="Pires J.C."/>
            <person name="Schmutz J."/>
        </authorList>
    </citation>
    <scope>NUCLEOTIDE SEQUENCE</scope>
    <source>
        <tissue evidence="16">Leaf</tissue>
    </source>
</reference>
<keyword evidence="3" id="KW-0221">Differentiation</keyword>
<accession>A0A8T1PJZ0</accession>
<dbReference type="Pfam" id="PF01852">
    <property type="entry name" value="START"/>
    <property type="match status" value="1"/>
</dbReference>
<keyword evidence="17" id="KW-1185">Reference proteome</keyword>
<dbReference type="EMBL" id="CM031817">
    <property type="protein sequence ID" value="KAG6642033.1"/>
    <property type="molecule type" value="Genomic_DNA"/>
</dbReference>
<feature type="DNA-binding region" description="Homeobox" evidence="10">
    <location>
        <begin position="15"/>
        <end position="78"/>
    </location>
</feature>
<evidence type="ECO:0000313" key="16">
    <source>
        <dbReference type="EMBL" id="KAG6642033.1"/>
    </source>
</evidence>
<proteinExistence type="inferred from homology"/>
<dbReference type="FunFam" id="3.30.530.20:FF:000020">
    <property type="entry name" value="homeobox-leucine zipper protein ATHB-15"/>
    <property type="match status" value="1"/>
</dbReference>
<evidence type="ECO:0000256" key="11">
    <source>
        <dbReference type="RuleBase" id="RU000682"/>
    </source>
</evidence>
<dbReference type="CDD" id="cd00086">
    <property type="entry name" value="homeodomain"/>
    <property type="match status" value="1"/>
</dbReference>
<dbReference type="CDD" id="cd14686">
    <property type="entry name" value="bZIP"/>
    <property type="match status" value="1"/>
</dbReference>
<dbReference type="SMART" id="SM00234">
    <property type="entry name" value="START"/>
    <property type="match status" value="1"/>
</dbReference>
<keyword evidence="8" id="KW-0804">Transcription</keyword>
<organism evidence="16 17">
    <name type="scientific">Carya illinoinensis</name>
    <name type="common">Pecan</name>
    <dbReference type="NCBI Taxonomy" id="32201"/>
    <lineage>
        <taxon>Eukaryota</taxon>
        <taxon>Viridiplantae</taxon>
        <taxon>Streptophyta</taxon>
        <taxon>Embryophyta</taxon>
        <taxon>Tracheophyta</taxon>
        <taxon>Spermatophyta</taxon>
        <taxon>Magnoliopsida</taxon>
        <taxon>eudicotyledons</taxon>
        <taxon>Gunneridae</taxon>
        <taxon>Pentapetalae</taxon>
        <taxon>rosids</taxon>
        <taxon>fabids</taxon>
        <taxon>Fagales</taxon>
        <taxon>Juglandaceae</taxon>
        <taxon>Carya</taxon>
    </lineage>
</organism>
<keyword evidence="4" id="KW-0805">Transcription regulation</keyword>
<keyword evidence="6 10" id="KW-0238">DNA-binding</keyword>
<dbReference type="CDD" id="cd08875">
    <property type="entry name" value="START_ArGLABRA2_like"/>
    <property type="match status" value="1"/>
</dbReference>
<evidence type="ECO:0000256" key="2">
    <source>
        <dbReference type="ARBA" id="ARBA00010338"/>
    </source>
</evidence>
<evidence type="ECO:0000256" key="13">
    <source>
        <dbReference type="SAM" id="MobiDB-lite"/>
    </source>
</evidence>
<sequence>MALSMHKNSPYKDMDSSKYVRYTPEQVEALERVYSECPKPSSLRRQQLIRECPILANIEPKQIKVWFQNRRCREKQRKEASRLQTVNRKLSAMNKLLMEENDRLQKQVSQLVYENGYMRHQLQSASGTTTDNSCESVVMNGQHQQQQNPTPQHPQRDANNPAGLLAIAEEALAEFLSKATGTAVDWVQMIGMKPGPDSIGIVAVSRNCSGVAARACGLVSLEPTKVAEILKDRPSWFRDCRCLDVLSVLPTGNGGTIELIYMQTYAPTTLAAARDFWTMRYTTSLEDGSLVVCERSLTSSTGGPAGPPTASFVRAEMLPSGFLIRPCEGGGSIIHIVDHVDLDVWSVPEVLRPLYESSKILAQKMTIAALRHIRQIAQETSGEIQYGGGRQPAVLRTFSQRLSRGFNDAVNGFVDDGWSLLGSDGVEDVTIMINSSPNKFVNSQYGTSMFSTFGGGVLCAKASMLLQDVPPALLVRFLREHRSEWADYGVDAYSAACLKASPYAVPCARPGGFPGSQVILPLAHTVEHEEVFLEVVRLEGHAFSPEDVALAGDMYLLQLCSGVDENAVGACAQLVFAPIDESFADDAPLLPSGFRVIPLDPKTDGPAATRTLDLASTLEVRAGGARPAGEADLNSYNLRSVLTIAFQFTFENNLRDNVAAMARQYVRSVVGSVQRVAMAISPSRLSTHTGPKPLPGSPEALTLARWICRGYRLTS</sequence>
<keyword evidence="9 10" id="KW-0539">Nucleus</keyword>
<comment type="similarity">
    <text evidence="2">Belongs to the HD-ZIP homeobox family. Class III subfamily.</text>
</comment>
<evidence type="ECO:0000256" key="9">
    <source>
        <dbReference type="ARBA" id="ARBA00023242"/>
    </source>
</evidence>
<dbReference type="PANTHER" id="PTHR45950:SF7">
    <property type="entry name" value="HOMEOBOX-LEUCINE ZIPPER PROTEIN ATHB-14"/>
    <property type="match status" value="1"/>
</dbReference>
<dbReference type="InterPro" id="IPR001356">
    <property type="entry name" value="HD"/>
</dbReference>
<dbReference type="GO" id="GO:0003700">
    <property type="term" value="F:DNA-binding transcription factor activity"/>
    <property type="evidence" value="ECO:0007669"/>
    <property type="project" value="InterPro"/>
</dbReference>
<evidence type="ECO:0000256" key="8">
    <source>
        <dbReference type="ARBA" id="ARBA00023163"/>
    </source>
</evidence>
<gene>
    <name evidence="16" type="ORF">CIPAW_09G115500</name>
</gene>
<dbReference type="GO" id="GO:0010014">
    <property type="term" value="P:meristem initiation"/>
    <property type="evidence" value="ECO:0007669"/>
    <property type="project" value="UniProtKB-ARBA"/>
</dbReference>
<evidence type="ECO:0000256" key="12">
    <source>
        <dbReference type="SAM" id="Coils"/>
    </source>
</evidence>
<feature type="coiled-coil region" evidence="12">
    <location>
        <begin position="83"/>
        <end position="114"/>
    </location>
</feature>
<protein>
    <submittedName>
        <fullName evidence="16">Uncharacterized protein</fullName>
    </submittedName>
</protein>
<comment type="subcellular location">
    <subcellularLocation>
        <location evidence="1 10 11">Nucleus</location>
    </subcellularLocation>
</comment>
<dbReference type="GO" id="GO:0008289">
    <property type="term" value="F:lipid binding"/>
    <property type="evidence" value="ECO:0007669"/>
    <property type="project" value="InterPro"/>
</dbReference>
<dbReference type="FunFam" id="1.10.10.60:FF:000197">
    <property type="entry name" value="Homeobox-leucine zipper protein REVOLUTA"/>
    <property type="match status" value="1"/>
</dbReference>
<evidence type="ECO:0000259" key="15">
    <source>
        <dbReference type="PROSITE" id="PS50848"/>
    </source>
</evidence>
<dbReference type="Proteomes" id="UP000811609">
    <property type="component" value="Chromosome 9"/>
</dbReference>
<dbReference type="InterPro" id="IPR044830">
    <property type="entry name" value="HD-Zip_III"/>
</dbReference>
<evidence type="ECO:0000256" key="3">
    <source>
        <dbReference type="ARBA" id="ARBA00022782"/>
    </source>
</evidence>
<feature type="domain" description="START" evidence="15">
    <location>
        <begin position="157"/>
        <end position="385"/>
    </location>
</feature>
<evidence type="ECO:0000256" key="1">
    <source>
        <dbReference type="ARBA" id="ARBA00004123"/>
    </source>
</evidence>
<dbReference type="Pfam" id="PF00046">
    <property type="entry name" value="Homeodomain"/>
    <property type="match status" value="1"/>
</dbReference>
<dbReference type="PROSITE" id="PS50071">
    <property type="entry name" value="HOMEOBOX_2"/>
    <property type="match status" value="1"/>
</dbReference>
<dbReference type="GO" id="GO:0030154">
    <property type="term" value="P:cell differentiation"/>
    <property type="evidence" value="ECO:0007669"/>
    <property type="project" value="UniProtKB-KW"/>
</dbReference>
<evidence type="ECO:0000259" key="14">
    <source>
        <dbReference type="PROSITE" id="PS50071"/>
    </source>
</evidence>
<dbReference type="AlphaFoldDB" id="A0A8T1PJZ0"/>